<evidence type="ECO:0000313" key="4">
    <source>
        <dbReference type="Proteomes" id="UP000481861"/>
    </source>
</evidence>
<feature type="region of interest" description="Disordered" evidence="1">
    <location>
        <begin position="63"/>
        <end position="106"/>
    </location>
</feature>
<comment type="caution">
    <text evidence="3">The sequence shown here is derived from an EMBL/GenBank/DDBJ whole genome shotgun (WGS) entry which is preliminary data.</text>
</comment>
<keyword evidence="4" id="KW-1185">Reference proteome</keyword>
<sequence>MNTSTMTTSTMNTSTMSTSKCDPSYFDLASSDAGWRSVGLSFALLALPAIICTLAHSAAPDGGAASARQPAMPSPAAGEPASESGSEPEPAPATATSPATNKTRRSPATRAARLAWTTVFTIPLCVVLGYRVADILCMDELTDGGYAAWGLVAVFNFVPFAVGALAWLGCLIDCLLVRLDPALTWEWWWPFAGVAMVPFVAVYIPFMVFAYCAAGLAGVSADEILPGGESSASAVAEPVGEEALLMADMDGQDGEDGAGPPAYKAVNSNDEEDDDALPAYKSVGTHPGDIV</sequence>
<reference evidence="3 4" key="1">
    <citation type="submission" date="2020-01" db="EMBL/GenBank/DDBJ databases">
        <authorList>
            <consortium name="DOE Joint Genome Institute"/>
            <person name="Haridas S."/>
            <person name="Albert R."/>
            <person name="Binder M."/>
            <person name="Bloem J."/>
            <person name="Labutti K."/>
            <person name="Salamov A."/>
            <person name="Andreopoulos B."/>
            <person name="Baker S.E."/>
            <person name="Barry K."/>
            <person name="Bills G."/>
            <person name="Bluhm B.H."/>
            <person name="Cannon C."/>
            <person name="Castanera R."/>
            <person name="Culley D.E."/>
            <person name="Daum C."/>
            <person name="Ezra D."/>
            <person name="Gonzalez J.B."/>
            <person name="Henrissat B."/>
            <person name="Kuo A."/>
            <person name="Liang C."/>
            <person name="Lipzen A."/>
            <person name="Lutzoni F."/>
            <person name="Magnuson J."/>
            <person name="Mondo S."/>
            <person name="Nolan M."/>
            <person name="Ohm R."/>
            <person name="Pangilinan J."/>
            <person name="Park H.-J.H."/>
            <person name="Ramirez L."/>
            <person name="Alfaro M."/>
            <person name="Sun H."/>
            <person name="Tritt A."/>
            <person name="Yoshinaga Y."/>
            <person name="Zwiers L.-H.L."/>
            <person name="Turgeon B.G."/>
            <person name="Goodwin S.B."/>
            <person name="Spatafora J.W."/>
            <person name="Crous P.W."/>
            <person name="Grigoriev I.V."/>
        </authorList>
    </citation>
    <scope>NUCLEOTIDE SEQUENCE [LARGE SCALE GENOMIC DNA]</scope>
    <source>
        <strain evidence="3 4">CBS 611.86</strain>
    </source>
</reference>
<dbReference type="Proteomes" id="UP000481861">
    <property type="component" value="Unassembled WGS sequence"/>
</dbReference>
<feature type="region of interest" description="Disordered" evidence="1">
    <location>
        <begin position="250"/>
        <end position="291"/>
    </location>
</feature>
<feature type="transmembrane region" description="Helical" evidence="2">
    <location>
        <begin position="188"/>
        <end position="211"/>
    </location>
</feature>
<proteinExistence type="predicted"/>
<feature type="transmembrane region" description="Helical" evidence="2">
    <location>
        <begin position="153"/>
        <end position="176"/>
    </location>
</feature>
<feature type="transmembrane region" description="Helical" evidence="2">
    <location>
        <begin position="114"/>
        <end position="133"/>
    </location>
</feature>
<protein>
    <recommendedName>
        <fullName evidence="5">Transmembrane protein</fullName>
    </recommendedName>
</protein>
<evidence type="ECO:0000256" key="2">
    <source>
        <dbReference type="SAM" id="Phobius"/>
    </source>
</evidence>
<feature type="transmembrane region" description="Helical" evidence="2">
    <location>
        <begin position="38"/>
        <end position="59"/>
    </location>
</feature>
<name>A0A7C8M2M4_9PLEO</name>
<dbReference type="EMBL" id="JAADJZ010000031">
    <property type="protein sequence ID" value="KAF2865715.1"/>
    <property type="molecule type" value="Genomic_DNA"/>
</dbReference>
<keyword evidence="2" id="KW-1133">Transmembrane helix</keyword>
<evidence type="ECO:0000256" key="1">
    <source>
        <dbReference type="SAM" id="MobiDB-lite"/>
    </source>
</evidence>
<keyword evidence="2" id="KW-0812">Transmembrane</keyword>
<gene>
    <name evidence="3" type="ORF">BDV95DRAFT_599418</name>
</gene>
<organism evidence="3 4">
    <name type="scientific">Massariosphaeria phaeospora</name>
    <dbReference type="NCBI Taxonomy" id="100035"/>
    <lineage>
        <taxon>Eukaryota</taxon>
        <taxon>Fungi</taxon>
        <taxon>Dikarya</taxon>
        <taxon>Ascomycota</taxon>
        <taxon>Pezizomycotina</taxon>
        <taxon>Dothideomycetes</taxon>
        <taxon>Pleosporomycetidae</taxon>
        <taxon>Pleosporales</taxon>
        <taxon>Pleosporales incertae sedis</taxon>
        <taxon>Massariosphaeria</taxon>
    </lineage>
</organism>
<evidence type="ECO:0008006" key="5">
    <source>
        <dbReference type="Google" id="ProtNLM"/>
    </source>
</evidence>
<accession>A0A7C8M2M4</accession>
<evidence type="ECO:0000313" key="3">
    <source>
        <dbReference type="EMBL" id="KAF2865715.1"/>
    </source>
</evidence>
<feature type="compositionally biased region" description="Low complexity" evidence="1">
    <location>
        <begin position="70"/>
        <end position="99"/>
    </location>
</feature>
<dbReference type="AlphaFoldDB" id="A0A7C8M2M4"/>
<keyword evidence="2" id="KW-0472">Membrane</keyword>